<evidence type="ECO:0000313" key="3">
    <source>
        <dbReference type="Proteomes" id="UP000024842"/>
    </source>
</evidence>
<dbReference type="STRING" id="1427503.HE1_00986"/>
<feature type="compositionally biased region" description="Polar residues" evidence="1">
    <location>
        <begin position="195"/>
        <end position="212"/>
    </location>
</feature>
<dbReference type="Proteomes" id="UP000024842">
    <property type="component" value="Unassembled WGS sequence"/>
</dbReference>
<feature type="compositionally biased region" description="Basic and acidic residues" evidence="1">
    <location>
        <begin position="570"/>
        <end position="584"/>
    </location>
</feature>
<feature type="compositionally biased region" description="Polar residues" evidence="1">
    <location>
        <begin position="675"/>
        <end position="689"/>
    </location>
</feature>
<dbReference type="AlphaFoldDB" id="A0A023DZU2"/>
<gene>
    <name evidence="2" type="ORF">HE1_00986</name>
</gene>
<feature type="compositionally biased region" description="Low complexity" evidence="1">
    <location>
        <begin position="543"/>
        <end position="565"/>
    </location>
</feature>
<feature type="region of interest" description="Disordered" evidence="1">
    <location>
        <begin position="789"/>
        <end position="823"/>
    </location>
</feature>
<name>A0A023DZU2_9PROT</name>
<feature type="compositionally biased region" description="Basic residues" evidence="1">
    <location>
        <begin position="808"/>
        <end position="823"/>
    </location>
</feature>
<keyword evidence="3" id="KW-1185">Reference proteome</keyword>
<reference evidence="2 3" key="1">
    <citation type="journal article" date="2014" name="FEMS Microbiol. Lett.">
        <title>Draft genome sequences of three Holospora species (Holospora obtusa, Holospora undulata, and Holospora elegans), endonuclear symbiotic bacteria of the ciliate Paramecium caudatum.</title>
        <authorList>
            <person name="Dohra H."/>
            <person name="Tanaka K."/>
            <person name="Suzuki T."/>
            <person name="Fujishima M."/>
            <person name="Suzuki H."/>
        </authorList>
    </citation>
    <scope>NUCLEOTIDE SEQUENCE [LARGE SCALE GENOMIC DNA]</scope>
    <source>
        <strain evidence="2 3">E1</strain>
    </source>
</reference>
<feature type="compositionally biased region" description="Basic and acidic residues" evidence="1">
    <location>
        <begin position="789"/>
        <end position="807"/>
    </location>
</feature>
<dbReference type="RefSeq" id="WP_035545388.1">
    <property type="nucleotide sequence ID" value="NZ_BAUP01000124.1"/>
</dbReference>
<feature type="compositionally biased region" description="Basic and acidic residues" evidence="1">
    <location>
        <begin position="361"/>
        <end position="373"/>
    </location>
</feature>
<feature type="compositionally biased region" description="Polar residues" evidence="1">
    <location>
        <begin position="411"/>
        <end position="431"/>
    </location>
</feature>
<feature type="region of interest" description="Disordered" evidence="1">
    <location>
        <begin position="746"/>
        <end position="768"/>
    </location>
</feature>
<feature type="compositionally biased region" description="Polar residues" evidence="1">
    <location>
        <begin position="528"/>
        <end position="542"/>
    </location>
</feature>
<feature type="region of interest" description="Disordered" evidence="1">
    <location>
        <begin position="510"/>
        <end position="588"/>
    </location>
</feature>
<evidence type="ECO:0000313" key="2">
    <source>
        <dbReference type="EMBL" id="GAJ46648.1"/>
    </source>
</evidence>
<feature type="compositionally biased region" description="Polar residues" evidence="1">
    <location>
        <begin position="747"/>
        <end position="768"/>
    </location>
</feature>
<evidence type="ECO:0000256" key="1">
    <source>
        <dbReference type="SAM" id="MobiDB-lite"/>
    </source>
</evidence>
<feature type="region of interest" description="Disordered" evidence="1">
    <location>
        <begin position="675"/>
        <end position="694"/>
    </location>
</feature>
<comment type="caution">
    <text evidence="2">The sequence shown here is derived from an EMBL/GenBank/DDBJ whole genome shotgun (WGS) entry which is preliminary data.</text>
</comment>
<proteinExistence type="predicted"/>
<dbReference type="EMBL" id="BAUP01000124">
    <property type="protein sequence ID" value="GAJ46648.1"/>
    <property type="molecule type" value="Genomic_DNA"/>
</dbReference>
<sequence length="823" mass="94167">MDQCTDNVNYINKALTEKKNLTHELSQDEDRDFIEAKELMKNKSMYELFKLASDAKKYTDYLEEILNEYPNDTIQDLESLKKNFYSIAKIIQLVFRSGSKYSYSLEQLLDDIPYIIEIKDSIKDHVIERLPSPSVNDIQKVKREYSLDLPLKKSTAVVLDANQQKTDDDVQKVKREYGLDLPLKKSTAVVIDANQQKTDNQEQIQENQSVPSIKNDEDPQKDISLKDFEFEYFQSLKRLTKEKDFFDGFIQFLGKQEISLEEFKKNLYYAKNPLNFSDWINTAKAYRDEKFSLNGNLATELPKLLEMQKILQSFSITKNEELKHVLENLTKINALKEEKLNLKKKNFEIERDGSKNSPDGQNEKNFEIERDGSKNSPDGQNDSKKKKRAINTLLDNLRFIKSPEQGIVSEETANQEPSTDNQETKNLTSAISDDTQDTSSNQSFIQNDSKPKNTVERTIKDVNQAINKEVEEARITTDGQTTKSMIKAYDEDYDKTGKLIKTDFAAQQKSLQERLQRRKKKEKEGKNSEISTAVNSEISTADSAQSANSQNQQQAVQSSEVSVQEPSTEEDLHKAPTNTEEKMSAELPTPNNIQEEQTQTHDSQTYDSVILKQKDYKDYNKTNEVTDGSPLNSSKLLSQTDQTLNNVALREGFNEADLQNQAPQTQLADLAQSATFSSVNPQNQQQDSLPKNPLASIPETSVILTQISDLEENAKISKINEYIALINSECKQIENEMEQIRKKLTALTKNTDTKNNTESGPQRNQLNNKAEKLKKFAAQRQELEKEIRNIREARRKSKISDTSESKTKIKKISPNKTTFKKSL</sequence>
<feature type="region of interest" description="Disordered" evidence="1">
    <location>
        <begin position="195"/>
        <end position="220"/>
    </location>
</feature>
<organism evidence="2 3">
    <name type="scientific">Holospora elegans E1</name>
    <dbReference type="NCBI Taxonomy" id="1427503"/>
    <lineage>
        <taxon>Bacteria</taxon>
        <taxon>Pseudomonadati</taxon>
        <taxon>Pseudomonadota</taxon>
        <taxon>Alphaproteobacteria</taxon>
        <taxon>Holosporales</taxon>
        <taxon>Holosporaceae</taxon>
        <taxon>Holospora</taxon>
    </lineage>
</organism>
<feature type="region of interest" description="Disordered" evidence="1">
    <location>
        <begin position="401"/>
        <end position="454"/>
    </location>
</feature>
<accession>A0A023DZU2</accession>
<protein>
    <submittedName>
        <fullName evidence="2">Uncharacterized protein</fullName>
    </submittedName>
</protein>
<feature type="region of interest" description="Disordered" evidence="1">
    <location>
        <begin position="349"/>
        <end position="386"/>
    </location>
</feature>